<name>A0ABW2AW00_9MICO</name>
<evidence type="ECO:0000313" key="3">
    <source>
        <dbReference type="EMBL" id="MFC6715153.1"/>
    </source>
</evidence>
<dbReference type="InterPro" id="IPR036390">
    <property type="entry name" value="WH_DNA-bd_sf"/>
</dbReference>
<evidence type="ECO:0000259" key="1">
    <source>
        <dbReference type="Pfam" id="PF03551"/>
    </source>
</evidence>
<dbReference type="Gene3D" id="1.10.10.10">
    <property type="entry name" value="Winged helix-like DNA-binding domain superfamily/Winged helix DNA-binding domain"/>
    <property type="match status" value="1"/>
</dbReference>
<gene>
    <name evidence="3" type="ORF">ACFQBT_15580</name>
</gene>
<protein>
    <submittedName>
        <fullName evidence="3">PadR family transcriptional regulator</fullName>
    </submittedName>
</protein>
<sequence length="191" mass="20914">MSVRLGLLAILSEGPVHGSGLRAEFEARTGGTWPLNVGQVFTTLGRLERDGLVEQTGPADEEGKIEYALTDAGRAQVQAWWDSPVERAGSPRDELAIKLVLAVTSPGVDVRRVVQTQRTASMAQLRDLTRLKRSSEKTTDIAWTLLLENHLFTTEAEVRWLDYVESTLTRSRGSARTAIVSDSPATQEATP</sequence>
<dbReference type="InterPro" id="IPR018309">
    <property type="entry name" value="Tscrpt_reg_PadR_C"/>
</dbReference>
<dbReference type="EMBL" id="JBHSWJ010000002">
    <property type="protein sequence ID" value="MFC6715153.1"/>
    <property type="molecule type" value="Genomic_DNA"/>
</dbReference>
<feature type="domain" description="Transcription regulator PadR C-terminal" evidence="2">
    <location>
        <begin position="92"/>
        <end position="168"/>
    </location>
</feature>
<dbReference type="Pfam" id="PF10400">
    <property type="entry name" value="Vir_act_alpha_C"/>
    <property type="match status" value="1"/>
</dbReference>
<dbReference type="SUPFAM" id="SSF46785">
    <property type="entry name" value="Winged helix' DNA-binding domain"/>
    <property type="match status" value="1"/>
</dbReference>
<feature type="domain" description="Transcription regulator PadR N-terminal" evidence="1">
    <location>
        <begin position="7"/>
        <end position="78"/>
    </location>
</feature>
<dbReference type="PANTHER" id="PTHR43252">
    <property type="entry name" value="TRANSCRIPTIONAL REGULATOR YQJI"/>
    <property type="match status" value="1"/>
</dbReference>
<dbReference type="Proteomes" id="UP001596356">
    <property type="component" value="Unassembled WGS sequence"/>
</dbReference>
<dbReference type="InterPro" id="IPR005149">
    <property type="entry name" value="Tscrpt_reg_PadR_N"/>
</dbReference>
<keyword evidence="4" id="KW-1185">Reference proteome</keyword>
<proteinExistence type="predicted"/>
<evidence type="ECO:0000259" key="2">
    <source>
        <dbReference type="Pfam" id="PF10400"/>
    </source>
</evidence>
<dbReference type="Pfam" id="PF03551">
    <property type="entry name" value="PadR"/>
    <property type="match status" value="1"/>
</dbReference>
<dbReference type="InterPro" id="IPR036388">
    <property type="entry name" value="WH-like_DNA-bd_sf"/>
</dbReference>
<comment type="caution">
    <text evidence="3">The sequence shown here is derived from an EMBL/GenBank/DDBJ whole genome shotgun (WGS) entry which is preliminary data.</text>
</comment>
<organism evidence="3 4">
    <name type="scientific">Branchiibius cervicis</name>
    <dbReference type="NCBI Taxonomy" id="908252"/>
    <lineage>
        <taxon>Bacteria</taxon>
        <taxon>Bacillati</taxon>
        <taxon>Actinomycetota</taxon>
        <taxon>Actinomycetes</taxon>
        <taxon>Micrococcales</taxon>
        <taxon>Dermacoccaceae</taxon>
        <taxon>Branchiibius</taxon>
    </lineage>
</organism>
<dbReference type="RefSeq" id="WP_377824044.1">
    <property type="nucleotide sequence ID" value="NZ_JBHSWJ010000002.1"/>
</dbReference>
<reference evidence="4" key="1">
    <citation type="journal article" date="2019" name="Int. J. Syst. Evol. Microbiol.">
        <title>The Global Catalogue of Microorganisms (GCM) 10K type strain sequencing project: providing services to taxonomists for standard genome sequencing and annotation.</title>
        <authorList>
            <consortium name="The Broad Institute Genomics Platform"/>
            <consortium name="The Broad Institute Genome Sequencing Center for Infectious Disease"/>
            <person name="Wu L."/>
            <person name="Ma J."/>
        </authorList>
    </citation>
    <scope>NUCLEOTIDE SEQUENCE [LARGE SCALE GENOMIC DNA]</scope>
    <source>
        <strain evidence="4">NBRC 106593</strain>
    </source>
</reference>
<evidence type="ECO:0000313" key="4">
    <source>
        <dbReference type="Proteomes" id="UP001596356"/>
    </source>
</evidence>
<accession>A0ABW2AW00</accession>
<dbReference type="PANTHER" id="PTHR43252:SF6">
    <property type="entry name" value="NEGATIVE TRANSCRIPTION REGULATOR PADR"/>
    <property type="match status" value="1"/>
</dbReference>